<sequence>MRTSDGVTWVTVVGFVVGVGILLVLLAVVGVGDVLTAVSTLDPSLLVALLGVAVLWMATWSGSLYLTSRTFGVNITPLDSFLVYVHMMFLDNVVPFSSISADPFAALAVATATDSEYETSLATVITVDFLNFVPAPAFGIVGLVYLFVGGSVDETMRPLTLSLIALLVGLSIAGYLGWRYRYRIGAVGAKVVAMTSRAGNFFLPHVSPLSKSDVDRRLEDMISHLETMASDRRTLLAILALATSGWGLLAATLWLSLYAVGHEIPVSLALFLVPLVTVLELLPLPGGMGGYESAFVALLVALGGISPPLATAGILVHRGTTYWLPVVLGGSVIPFIFRRWENHDADG</sequence>
<feature type="transmembrane region" description="Helical" evidence="7">
    <location>
        <begin position="322"/>
        <end position="340"/>
    </location>
</feature>
<keyword evidence="5 7" id="KW-1133">Transmembrane helix</keyword>
<keyword evidence="4 7" id="KW-0812">Transmembrane</keyword>
<dbReference type="PANTHER" id="PTHR39087:SF2">
    <property type="entry name" value="UPF0104 MEMBRANE PROTEIN MJ1595"/>
    <property type="match status" value="1"/>
</dbReference>
<feature type="transmembrane region" description="Helical" evidence="7">
    <location>
        <begin position="7"/>
        <end position="32"/>
    </location>
</feature>
<feature type="transmembrane region" description="Helical" evidence="7">
    <location>
        <begin position="44"/>
        <end position="66"/>
    </location>
</feature>
<evidence type="ECO:0000256" key="2">
    <source>
        <dbReference type="ARBA" id="ARBA00011061"/>
    </source>
</evidence>
<feature type="transmembrane region" description="Helical" evidence="7">
    <location>
        <begin position="235"/>
        <end position="258"/>
    </location>
</feature>
<dbReference type="RefSeq" id="WP_114585502.1">
    <property type="nucleotide sequence ID" value="NZ_CP031150.1"/>
</dbReference>
<name>A0A345E2E1_9EURY</name>
<protein>
    <submittedName>
        <fullName evidence="8">UPF0104 family protein</fullName>
    </submittedName>
</protein>
<organism evidence="8 9">
    <name type="scientific">Haloplanus rubicundus</name>
    <dbReference type="NCBI Taxonomy" id="1547898"/>
    <lineage>
        <taxon>Archaea</taxon>
        <taxon>Methanobacteriati</taxon>
        <taxon>Methanobacteriota</taxon>
        <taxon>Stenosarchaea group</taxon>
        <taxon>Halobacteria</taxon>
        <taxon>Halobacteriales</taxon>
        <taxon>Haloferacaceae</taxon>
        <taxon>Haloplanus</taxon>
    </lineage>
</organism>
<evidence type="ECO:0000313" key="8">
    <source>
        <dbReference type="EMBL" id="AXG06363.1"/>
    </source>
</evidence>
<dbReference type="GeneID" id="37283311"/>
<keyword evidence="9" id="KW-1185">Reference proteome</keyword>
<dbReference type="KEGG" id="haj:DU500_07960"/>
<dbReference type="AlphaFoldDB" id="A0A345E2E1"/>
<dbReference type="InterPro" id="IPR022791">
    <property type="entry name" value="L-PG_synthase/AglD"/>
</dbReference>
<gene>
    <name evidence="8" type="ORF">DU500_07960</name>
</gene>
<comment type="subcellular location">
    <subcellularLocation>
        <location evidence="1">Cell membrane</location>
        <topology evidence="1">Multi-pass membrane protein</topology>
    </subcellularLocation>
</comment>
<feature type="transmembrane region" description="Helical" evidence="7">
    <location>
        <begin position="264"/>
        <end position="282"/>
    </location>
</feature>
<evidence type="ECO:0000313" key="9">
    <source>
        <dbReference type="Proteomes" id="UP000253273"/>
    </source>
</evidence>
<evidence type="ECO:0000256" key="4">
    <source>
        <dbReference type="ARBA" id="ARBA00022692"/>
    </source>
</evidence>
<evidence type="ECO:0000256" key="6">
    <source>
        <dbReference type="ARBA" id="ARBA00023136"/>
    </source>
</evidence>
<reference evidence="8 9" key="1">
    <citation type="submission" date="2018-07" db="EMBL/GenBank/DDBJ databases">
        <title>Genome sequences of Haloplanus sp. CBA1113.</title>
        <authorList>
            <person name="Kim Y.B."/>
            <person name="Roh S.W."/>
        </authorList>
    </citation>
    <scope>NUCLEOTIDE SEQUENCE [LARGE SCALE GENOMIC DNA]</scope>
    <source>
        <strain evidence="8 9">CBA1113</strain>
    </source>
</reference>
<proteinExistence type="inferred from homology"/>
<evidence type="ECO:0000256" key="7">
    <source>
        <dbReference type="SAM" id="Phobius"/>
    </source>
</evidence>
<feature type="transmembrane region" description="Helical" evidence="7">
    <location>
        <begin position="294"/>
        <end position="316"/>
    </location>
</feature>
<accession>A0A345E2E1</accession>
<feature type="transmembrane region" description="Helical" evidence="7">
    <location>
        <begin position="160"/>
        <end position="178"/>
    </location>
</feature>
<dbReference type="GO" id="GO:0005886">
    <property type="term" value="C:plasma membrane"/>
    <property type="evidence" value="ECO:0007669"/>
    <property type="project" value="UniProtKB-SubCell"/>
</dbReference>
<evidence type="ECO:0000256" key="5">
    <source>
        <dbReference type="ARBA" id="ARBA00022989"/>
    </source>
</evidence>
<keyword evidence="3" id="KW-1003">Cell membrane</keyword>
<keyword evidence="6 7" id="KW-0472">Membrane</keyword>
<dbReference type="NCBIfam" id="TIGR00374">
    <property type="entry name" value="flippase-like domain"/>
    <property type="match status" value="1"/>
</dbReference>
<feature type="transmembrane region" description="Helical" evidence="7">
    <location>
        <begin position="129"/>
        <end position="148"/>
    </location>
</feature>
<dbReference type="EMBL" id="CP031150">
    <property type="protein sequence ID" value="AXG06363.1"/>
    <property type="molecule type" value="Genomic_DNA"/>
</dbReference>
<comment type="similarity">
    <text evidence="2">Belongs to the UPF0104 family.</text>
</comment>
<evidence type="ECO:0000256" key="3">
    <source>
        <dbReference type="ARBA" id="ARBA00022475"/>
    </source>
</evidence>
<dbReference type="Pfam" id="PF03706">
    <property type="entry name" value="LPG_synthase_TM"/>
    <property type="match status" value="1"/>
</dbReference>
<evidence type="ECO:0000256" key="1">
    <source>
        <dbReference type="ARBA" id="ARBA00004651"/>
    </source>
</evidence>
<dbReference type="Proteomes" id="UP000253273">
    <property type="component" value="Chromosome"/>
</dbReference>
<dbReference type="PANTHER" id="PTHR39087">
    <property type="entry name" value="UPF0104 MEMBRANE PROTEIN MJ1595"/>
    <property type="match status" value="1"/>
</dbReference>
<dbReference type="OrthoDB" id="15513at2157"/>